<dbReference type="PATRIC" id="fig|1450449.3.peg.1851"/>
<accession>A0A011NAY7</accession>
<keyword evidence="2" id="KW-1185">Reference proteome</keyword>
<sequence length="285" mass="32093">MNIKEQIINISLSVTSDYAQELVGNMPIVYIHSIYNKTINLLIYNKLFALQPKGSYLSPVSLITGLSVAQFQQLSLFPQQQYQLNLHYQNCAIFCSKLTACIPSEKSLLALYANIAQQILQQTNTLGFAQLLKGSSDDLILSSCQKYLYEVQNLYQNKDMYNAAHKLAKFIGLGIGLTPSGDDFLCGFLAVFQRMNLTKNVFYQTLTEQIQQNLDKTNLISARFLECALMQQFSSTVLAFLNLNESKSINLSHIQTQFEKIGHSSGMDTLFGIYYACELLKHSAK</sequence>
<comment type="caution">
    <text evidence="1">The sequence shown here is derived from an EMBL/GenBank/DDBJ whole genome shotgun (WGS) entry which is preliminary data.</text>
</comment>
<dbReference type="RefSeq" id="WP_042803792.1">
    <property type="nucleotide sequence ID" value="NZ_AVSP01000005.1"/>
</dbReference>
<protein>
    <recommendedName>
        <fullName evidence="3">DUF2877 domain-containing protein</fullName>
    </recommendedName>
</protein>
<name>A0A011NAY7_9PAST</name>
<proteinExistence type="predicted"/>
<dbReference type="OrthoDB" id="4933449at2"/>
<organism evidence="1 2">
    <name type="scientific">Mannheimia granulomatis</name>
    <dbReference type="NCBI Taxonomy" id="85402"/>
    <lineage>
        <taxon>Bacteria</taxon>
        <taxon>Pseudomonadati</taxon>
        <taxon>Pseudomonadota</taxon>
        <taxon>Gammaproteobacteria</taxon>
        <taxon>Pasteurellales</taxon>
        <taxon>Pasteurellaceae</taxon>
        <taxon>Mannheimia</taxon>
    </lineage>
</organism>
<dbReference type="STRING" id="1122190.GCA_000621105_00917"/>
<evidence type="ECO:0008006" key="3">
    <source>
        <dbReference type="Google" id="ProtNLM"/>
    </source>
</evidence>
<dbReference type="AlphaFoldDB" id="A0A011NAY7"/>
<dbReference type="InterPro" id="IPR021530">
    <property type="entry name" value="AllH-like"/>
</dbReference>
<dbReference type="Proteomes" id="UP000054123">
    <property type="component" value="Unassembled WGS sequence"/>
</dbReference>
<evidence type="ECO:0000313" key="2">
    <source>
        <dbReference type="Proteomes" id="UP000054123"/>
    </source>
</evidence>
<dbReference type="Pfam" id="PF11392">
    <property type="entry name" value="AllH"/>
    <property type="match status" value="1"/>
</dbReference>
<evidence type="ECO:0000313" key="1">
    <source>
        <dbReference type="EMBL" id="EXI61772.1"/>
    </source>
</evidence>
<reference evidence="1 2" key="1">
    <citation type="journal article" date="2014" name="Genome Announc.">
        <title>Genome Sequence of a Presumptive Mannheimia haemolytica Strain with an A1/A6-Cross-Reactive Serotype from a White-Tailed Deer (Odocoileus virginianus).</title>
        <authorList>
            <person name="Lawrence P.K."/>
            <person name="Bey R.F."/>
            <person name="Wiener B."/>
            <person name="Kittichotirat W."/>
            <person name="Bumgarner R.E."/>
        </authorList>
    </citation>
    <scope>NUCLEOTIDE SEQUENCE [LARGE SCALE GENOMIC DNA]</scope>
    <source>
        <strain evidence="1 2">PKL10</strain>
    </source>
</reference>
<gene>
    <name evidence="1" type="ORF">AK33_09305</name>
</gene>
<dbReference type="EMBL" id="JANJ01000006">
    <property type="protein sequence ID" value="EXI61772.1"/>
    <property type="molecule type" value="Genomic_DNA"/>
</dbReference>